<sequence>MTRGTVNLPHITNHSARKATSKKRKAGLMKAAYVLSTLSGINKCGIIFSPCYPEPYVWPSELDAHRVIARFKNMSVLEHNRRMVN</sequence>
<evidence type="ECO:0000313" key="1">
    <source>
        <dbReference type="EMBL" id="KAH7862412.1"/>
    </source>
</evidence>
<evidence type="ECO:0000313" key="2">
    <source>
        <dbReference type="Proteomes" id="UP000828048"/>
    </source>
</evidence>
<proteinExistence type="predicted"/>
<dbReference type="Proteomes" id="UP000828048">
    <property type="component" value="Chromosome 12"/>
</dbReference>
<gene>
    <name evidence="1" type="ORF">Vadar_004504</name>
</gene>
<keyword evidence="2" id="KW-1185">Reference proteome</keyword>
<comment type="caution">
    <text evidence="1">The sequence shown here is derived from an EMBL/GenBank/DDBJ whole genome shotgun (WGS) entry which is preliminary data.</text>
</comment>
<accession>A0ACB7ZAD7</accession>
<dbReference type="EMBL" id="CM037162">
    <property type="protein sequence ID" value="KAH7862412.1"/>
    <property type="molecule type" value="Genomic_DNA"/>
</dbReference>
<organism evidence="1 2">
    <name type="scientific">Vaccinium darrowii</name>
    <dbReference type="NCBI Taxonomy" id="229202"/>
    <lineage>
        <taxon>Eukaryota</taxon>
        <taxon>Viridiplantae</taxon>
        <taxon>Streptophyta</taxon>
        <taxon>Embryophyta</taxon>
        <taxon>Tracheophyta</taxon>
        <taxon>Spermatophyta</taxon>
        <taxon>Magnoliopsida</taxon>
        <taxon>eudicotyledons</taxon>
        <taxon>Gunneridae</taxon>
        <taxon>Pentapetalae</taxon>
        <taxon>asterids</taxon>
        <taxon>Ericales</taxon>
        <taxon>Ericaceae</taxon>
        <taxon>Vaccinioideae</taxon>
        <taxon>Vaccinieae</taxon>
        <taxon>Vaccinium</taxon>
    </lineage>
</organism>
<protein>
    <submittedName>
        <fullName evidence="1">Uncharacterized protein</fullName>
    </submittedName>
</protein>
<reference evidence="1 2" key="1">
    <citation type="journal article" date="2021" name="Hortic Res">
        <title>High-quality reference genome and annotation aids understanding of berry development for evergreen blueberry (Vaccinium darrowii).</title>
        <authorList>
            <person name="Yu J."/>
            <person name="Hulse-Kemp A.M."/>
            <person name="Babiker E."/>
            <person name="Staton M."/>
        </authorList>
    </citation>
    <scope>NUCLEOTIDE SEQUENCE [LARGE SCALE GENOMIC DNA]</scope>
    <source>
        <strain evidence="2">cv. NJ 8807/NJ 8810</strain>
        <tissue evidence="1">Young leaf</tissue>
    </source>
</reference>
<name>A0ACB7ZAD7_9ERIC</name>